<dbReference type="InterPro" id="IPR036866">
    <property type="entry name" value="RibonucZ/Hydroxyglut_hydro"/>
</dbReference>
<dbReference type="InterPro" id="IPR011108">
    <property type="entry name" value="RMMBL"/>
</dbReference>
<dbReference type="Gene3D" id="3.60.15.10">
    <property type="entry name" value="Ribonuclease Z/Hydroxyacylglutathione hydrolase-like"/>
    <property type="match status" value="1"/>
</dbReference>
<evidence type="ECO:0000256" key="3">
    <source>
        <dbReference type="ARBA" id="ARBA00004496"/>
    </source>
</evidence>
<keyword evidence="8" id="KW-0378">Hydrolase</keyword>
<dbReference type="GO" id="GO:0016180">
    <property type="term" value="P:snRNA processing"/>
    <property type="evidence" value="ECO:0007669"/>
    <property type="project" value="TreeGrafter"/>
</dbReference>
<dbReference type="InterPro" id="IPR048662">
    <property type="entry name" value="IntS11_C"/>
</dbReference>
<dbReference type="GO" id="GO:0004521">
    <property type="term" value="F:RNA endonuclease activity"/>
    <property type="evidence" value="ECO:0007669"/>
    <property type="project" value="TreeGrafter"/>
</dbReference>
<dbReference type="InterPro" id="IPR041897">
    <property type="entry name" value="INTS11-like_MBL-fold"/>
</dbReference>
<dbReference type="SMART" id="SM01027">
    <property type="entry name" value="Beta-Casp"/>
    <property type="match status" value="1"/>
</dbReference>
<evidence type="ECO:0000256" key="9">
    <source>
        <dbReference type="ARBA" id="ARBA00022833"/>
    </source>
</evidence>
<proteinExistence type="evidence at transcript level"/>
<evidence type="ECO:0000256" key="8">
    <source>
        <dbReference type="ARBA" id="ARBA00022801"/>
    </source>
</evidence>
<evidence type="ECO:0000256" key="5">
    <source>
        <dbReference type="ARBA" id="ARBA00016810"/>
    </source>
</evidence>
<keyword evidence="7" id="KW-0479">Metal-binding</keyword>
<dbReference type="GO" id="GO:0031123">
    <property type="term" value="P:RNA 3'-end processing"/>
    <property type="evidence" value="ECO:0007669"/>
    <property type="project" value="UniProtKB-ARBA"/>
</dbReference>
<feature type="domain" description="Beta-Casp" evidence="12">
    <location>
        <begin position="244"/>
        <end position="362"/>
    </location>
</feature>
<feature type="domain" description="Metallo-beta-lactamase" evidence="11">
    <location>
        <begin position="16"/>
        <end position="209"/>
    </location>
</feature>
<accession>A0A482JHW5</accession>
<dbReference type="PANTHER" id="PTHR11203:SF37">
    <property type="entry name" value="INTEGRATOR COMPLEX SUBUNIT 11"/>
    <property type="match status" value="1"/>
</dbReference>
<name>A0A482JHW5_9CRUS</name>
<dbReference type="InterPro" id="IPR001279">
    <property type="entry name" value="Metallo-B-lactamas"/>
</dbReference>
<dbReference type="GO" id="GO:0016787">
    <property type="term" value="F:hydrolase activity"/>
    <property type="evidence" value="ECO:0007669"/>
    <property type="project" value="UniProtKB-KW"/>
</dbReference>
<evidence type="ECO:0000256" key="10">
    <source>
        <dbReference type="ARBA" id="ARBA00023242"/>
    </source>
</evidence>
<dbReference type="Gene3D" id="3.40.50.10890">
    <property type="match status" value="1"/>
</dbReference>
<dbReference type="GO" id="GO:0046872">
    <property type="term" value="F:metal ion binding"/>
    <property type="evidence" value="ECO:0007669"/>
    <property type="project" value="UniProtKB-KW"/>
</dbReference>
<dbReference type="SUPFAM" id="SSF56281">
    <property type="entry name" value="Metallo-hydrolase/oxidoreductase"/>
    <property type="match status" value="1"/>
</dbReference>
<dbReference type="AlphaFoldDB" id="A0A482JHW5"/>
<dbReference type="EMBL" id="MH719011">
    <property type="protein sequence ID" value="QBP33515.1"/>
    <property type="molecule type" value="mRNA"/>
</dbReference>
<dbReference type="Pfam" id="PF16661">
    <property type="entry name" value="Lactamase_B_6"/>
    <property type="match status" value="1"/>
</dbReference>
<evidence type="ECO:0000259" key="12">
    <source>
        <dbReference type="SMART" id="SM01027"/>
    </source>
</evidence>
<keyword evidence="9" id="KW-0862">Zinc</keyword>
<dbReference type="GO" id="GO:0005737">
    <property type="term" value="C:cytoplasm"/>
    <property type="evidence" value="ECO:0007669"/>
    <property type="project" value="UniProtKB-SubCell"/>
</dbReference>
<reference evidence="13" key="1">
    <citation type="submission" date="2018-08" db="EMBL/GenBank/DDBJ databases">
        <authorList>
            <person name="Liu J."/>
            <person name="Hou L."/>
            <person name="Yao F."/>
        </authorList>
    </citation>
    <scope>NUCLEOTIDE SEQUENCE</scope>
</reference>
<dbReference type="Pfam" id="PF07521">
    <property type="entry name" value="RMMBL"/>
    <property type="match status" value="1"/>
</dbReference>
<dbReference type="GO" id="GO:0005634">
    <property type="term" value="C:nucleus"/>
    <property type="evidence" value="ECO:0007669"/>
    <property type="project" value="UniProtKB-SubCell"/>
</dbReference>
<protein>
    <recommendedName>
        <fullName evidence="5">Integrator complex subunit 11</fullName>
    </recommendedName>
</protein>
<comment type="subcellular location">
    <subcellularLocation>
        <location evidence="3">Cytoplasm</location>
    </subcellularLocation>
    <subcellularLocation>
        <location evidence="2">Nucleus</location>
    </subcellularLocation>
</comment>
<evidence type="ECO:0000256" key="2">
    <source>
        <dbReference type="ARBA" id="ARBA00004123"/>
    </source>
</evidence>
<dbReference type="Pfam" id="PF21386">
    <property type="entry name" value="IntS11_C"/>
    <property type="match status" value="1"/>
</dbReference>
<comment type="similarity">
    <text evidence="4">Belongs to the metallo-beta-lactamase superfamily. RNA-metabolizing metallo-beta-lactamase-like family. INTS11 subfamily.</text>
</comment>
<evidence type="ECO:0000256" key="6">
    <source>
        <dbReference type="ARBA" id="ARBA00022490"/>
    </source>
</evidence>
<dbReference type="SMART" id="SM00849">
    <property type="entry name" value="Lactamase_B"/>
    <property type="match status" value="1"/>
</dbReference>
<keyword evidence="6" id="KW-0963">Cytoplasm</keyword>
<dbReference type="FunFam" id="3.40.50.10890:FF:000002">
    <property type="entry name" value="Integrator complex subunit 11"/>
    <property type="match status" value="1"/>
</dbReference>
<gene>
    <name evidence="13" type="primary">INTS11</name>
</gene>
<sequence length="597" mass="67434">MAEIHVTPLGAGQDVGRSCILASIGSKNIMLDCGMHMGYNDERRFPDFSYIVDGNLTDHIDCVIISHFHLDHCGALPFMTEMVGYNGPIYMTHPTKAIAPILLEDMRKVAVERKGETNFFTSAMIKDCMKKVIAVNLHQVVQVDNEIEIKAYYAGHVLGGAMFHIKVGTQSLVYTGDYNMTPDRHLGAAWIDRCRPDLLISESTYATTIRDSKRCRERDFLKKVHECVNNGGKVLIPVFALGRAQELCILLETYWERMDLKVPIYFAAGLTEKANSYYKMFISWTNQKIKKTFVRRNMFEFKHIKPFDKSFIDNPGPMVVFATPGMLHAGLSLTIFKKWAPFEQNMLIMPGYCVQGTVGAQVLGGAKKIEIENRQTVEVKLSVEYMSFSAHADAKGIMQLIQYCQPKNVLLVHGEGKKMDFLKKQIQTELGIDCFMPANGETAVIKTALPVRAVIDRELLMKSKQKYEMNPPDPKRPCLVHGVLVVKDNVLTLMNSQKAADELGLPKQELILSCPVPLPDDSQPATALAKISDKVQKDLVNWEVITRRDDSFWVESVDVSLRQKDQSGKFEILVKWSYEDDELGNYILEVVKSVFEE</sequence>
<dbReference type="FunFam" id="3.60.15.10:FF:000028">
    <property type="entry name" value="Integrator complex subunit 11 isoform X3"/>
    <property type="match status" value="1"/>
</dbReference>
<dbReference type="InterPro" id="IPR022712">
    <property type="entry name" value="Beta_Casp"/>
</dbReference>
<evidence type="ECO:0000256" key="4">
    <source>
        <dbReference type="ARBA" id="ARBA00007093"/>
    </source>
</evidence>
<dbReference type="CDD" id="cd16291">
    <property type="entry name" value="INTS11-like_MBL-fold"/>
    <property type="match status" value="1"/>
</dbReference>
<dbReference type="Pfam" id="PF10996">
    <property type="entry name" value="Beta-Casp"/>
    <property type="match status" value="1"/>
</dbReference>
<dbReference type="InterPro" id="IPR050698">
    <property type="entry name" value="MBL"/>
</dbReference>
<comment type="cofactor">
    <cofactor evidence="1">
        <name>Zn(2+)</name>
        <dbReference type="ChEBI" id="CHEBI:29105"/>
    </cofactor>
</comment>
<evidence type="ECO:0000256" key="7">
    <source>
        <dbReference type="ARBA" id="ARBA00022723"/>
    </source>
</evidence>
<dbReference type="PANTHER" id="PTHR11203">
    <property type="entry name" value="CLEAVAGE AND POLYADENYLATION SPECIFICITY FACTOR FAMILY MEMBER"/>
    <property type="match status" value="1"/>
</dbReference>
<evidence type="ECO:0000313" key="13">
    <source>
        <dbReference type="EMBL" id="QBP33515.1"/>
    </source>
</evidence>
<organism evidence="13">
    <name type="scientific">Artemia sinica</name>
    <dbReference type="NCBI Taxonomy" id="112780"/>
    <lineage>
        <taxon>Eukaryota</taxon>
        <taxon>Metazoa</taxon>
        <taxon>Ecdysozoa</taxon>
        <taxon>Arthropoda</taxon>
        <taxon>Crustacea</taxon>
        <taxon>Branchiopoda</taxon>
        <taxon>Anostraca</taxon>
        <taxon>Artemiidae</taxon>
        <taxon>Artemia</taxon>
    </lineage>
</organism>
<keyword evidence="10" id="KW-0539">Nucleus</keyword>
<evidence type="ECO:0000256" key="1">
    <source>
        <dbReference type="ARBA" id="ARBA00001947"/>
    </source>
</evidence>
<evidence type="ECO:0000259" key="11">
    <source>
        <dbReference type="SMART" id="SM00849"/>
    </source>
</evidence>